<dbReference type="Proteomes" id="UP000785613">
    <property type="component" value="Unassembled WGS sequence"/>
</dbReference>
<sequence length="180" mass="18571">MTSSIWLANAGAAGSPGISAGTSAGAAITATASAAAGGAGVAAGAPGSASPPQAETQADTSRQTLKVAEKNRIGSPEWFLSVATLNARNHENVFISKCITFSFLDCAVNTLPSQSGRAPHLPLQHKLPSRTGIACRGNFENQLTTNFTAIILTPFELQASAQFRPARLPACLPMLSRPKR</sequence>
<organism evidence="2 3">
    <name type="scientific">Massilia rubra</name>
    <dbReference type="NCBI Taxonomy" id="2607910"/>
    <lineage>
        <taxon>Bacteria</taxon>
        <taxon>Pseudomonadati</taxon>
        <taxon>Pseudomonadota</taxon>
        <taxon>Betaproteobacteria</taxon>
        <taxon>Burkholderiales</taxon>
        <taxon>Oxalobacteraceae</taxon>
        <taxon>Telluria group</taxon>
        <taxon>Massilia</taxon>
    </lineage>
</organism>
<evidence type="ECO:0000256" key="1">
    <source>
        <dbReference type="SAM" id="MobiDB-lite"/>
    </source>
</evidence>
<evidence type="ECO:0000313" key="2">
    <source>
        <dbReference type="EMBL" id="NHZ33273.1"/>
    </source>
</evidence>
<dbReference type="EMBL" id="VUYU01000003">
    <property type="protein sequence ID" value="NHZ33273.1"/>
    <property type="molecule type" value="Genomic_DNA"/>
</dbReference>
<accession>A0ABX0LKU7</accession>
<gene>
    <name evidence="2" type="ORF">F0185_06680</name>
</gene>
<feature type="compositionally biased region" description="Polar residues" evidence="1">
    <location>
        <begin position="53"/>
        <end position="63"/>
    </location>
</feature>
<reference evidence="2 3" key="1">
    <citation type="submission" date="2019-09" db="EMBL/GenBank/DDBJ databases">
        <title>Taxonomy of Antarctic Massilia spp.: description of Massilia rubra sp. nov., Massilia aquatica sp. nov., Massilia mucilaginosa sp. nov., Massilia frigida sp. nov. isolated from streams, lakes and regoliths.</title>
        <authorList>
            <person name="Holochova P."/>
            <person name="Sedlacek I."/>
            <person name="Kralova S."/>
            <person name="Maslanova I."/>
            <person name="Busse H.-J."/>
            <person name="Stankova E."/>
            <person name="Vrbovska V."/>
            <person name="Kovarovic V."/>
            <person name="Bartak M."/>
            <person name="Svec P."/>
            <person name="Pantucek R."/>
        </authorList>
    </citation>
    <scope>NUCLEOTIDE SEQUENCE [LARGE SCALE GENOMIC DNA]</scope>
    <source>
        <strain evidence="2 3">CCM 8692</strain>
    </source>
</reference>
<evidence type="ECO:0000313" key="3">
    <source>
        <dbReference type="Proteomes" id="UP000785613"/>
    </source>
</evidence>
<name>A0ABX0LKU7_9BURK</name>
<feature type="compositionally biased region" description="Low complexity" evidence="1">
    <location>
        <begin position="40"/>
        <end position="51"/>
    </location>
</feature>
<protein>
    <submittedName>
        <fullName evidence="2">Uncharacterized protein</fullName>
    </submittedName>
</protein>
<keyword evidence="3" id="KW-1185">Reference proteome</keyword>
<proteinExistence type="predicted"/>
<feature type="region of interest" description="Disordered" evidence="1">
    <location>
        <begin position="40"/>
        <end position="63"/>
    </location>
</feature>
<comment type="caution">
    <text evidence="2">The sequence shown here is derived from an EMBL/GenBank/DDBJ whole genome shotgun (WGS) entry which is preliminary data.</text>
</comment>